<comment type="caution">
    <text evidence="2">The sequence shown here is derived from an EMBL/GenBank/DDBJ whole genome shotgun (WGS) entry which is preliminary data.</text>
</comment>
<proteinExistence type="predicted"/>
<sequence>MKKFYTLLVAAFAFAQATQAVEQSGFLELGSASGTNTYTTTDGTIAGLNMVLDHDLSGGAYSFGYMAKLDSNYVVGGGYHKATVTGETGLTSANGSISGIPVTSTYNYKTVELSYSGLFGLFGYDVTFAETWHFIPQVRLGLSNSVVLQDAFYLRLQAPSIGYDEAATGTSKTTGSTNLFLIMLPLSYSFENMTIGYQLQLGGAGITVEDGTDKYVATIASASHFIFGFKF</sequence>
<organism evidence="2 3">
    <name type="scientific">Candidatus Lambdaproteobacteria bacterium RIFOXYD2_FULL_56_26</name>
    <dbReference type="NCBI Taxonomy" id="1817773"/>
    <lineage>
        <taxon>Bacteria</taxon>
        <taxon>Pseudomonadati</taxon>
        <taxon>Pseudomonadota</taxon>
        <taxon>Candidatus Lambdaproteobacteria</taxon>
    </lineage>
</organism>
<dbReference type="Proteomes" id="UP000177583">
    <property type="component" value="Unassembled WGS sequence"/>
</dbReference>
<name>A0A1F6GTK8_9PROT</name>
<evidence type="ECO:0008006" key="4">
    <source>
        <dbReference type="Google" id="ProtNLM"/>
    </source>
</evidence>
<evidence type="ECO:0000313" key="3">
    <source>
        <dbReference type="Proteomes" id="UP000177583"/>
    </source>
</evidence>
<reference evidence="2 3" key="1">
    <citation type="journal article" date="2016" name="Nat. Commun.">
        <title>Thousands of microbial genomes shed light on interconnected biogeochemical processes in an aquifer system.</title>
        <authorList>
            <person name="Anantharaman K."/>
            <person name="Brown C.T."/>
            <person name="Hug L.A."/>
            <person name="Sharon I."/>
            <person name="Castelle C.J."/>
            <person name="Probst A.J."/>
            <person name="Thomas B.C."/>
            <person name="Singh A."/>
            <person name="Wilkins M.J."/>
            <person name="Karaoz U."/>
            <person name="Brodie E.L."/>
            <person name="Williams K.H."/>
            <person name="Hubbard S.S."/>
            <person name="Banfield J.F."/>
        </authorList>
    </citation>
    <scope>NUCLEOTIDE SEQUENCE [LARGE SCALE GENOMIC DNA]</scope>
</reference>
<gene>
    <name evidence="2" type="ORF">A2557_04495</name>
</gene>
<feature type="signal peptide" evidence="1">
    <location>
        <begin position="1"/>
        <end position="20"/>
    </location>
</feature>
<dbReference type="EMBL" id="MFNF01000034">
    <property type="protein sequence ID" value="OGH01485.1"/>
    <property type="molecule type" value="Genomic_DNA"/>
</dbReference>
<keyword evidence="1" id="KW-0732">Signal</keyword>
<evidence type="ECO:0000313" key="2">
    <source>
        <dbReference type="EMBL" id="OGH01485.1"/>
    </source>
</evidence>
<dbReference type="AlphaFoldDB" id="A0A1F6GTK8"/>
<protein>
    <recommendedName>
        <fullName evidence="4">Outer membrane protein beta-barrel domain-containing protein</fullName>
    </recommendedName>
</protein>
<feature type="chain" id="PRO_5009524823" description="Outer membrane protein beta-barrel domain-containing protein" evidence="1">
    <location>
        <begin position="21"/>
        <end position="231"/>
    </location>
</feature>
<evidence type="ECO:0000256" key="1">
    <source>
        <dbReference type="SAM" id="SignalP"/>
    </source>
</evidence>
<accession>A0A1F6GTK8</accession>